<comment type="function">
    <text evidence="5">Molecular chaperone. Has ATPase activity.</text>
</comment>
<organism evidence="6 7">
    <name type="scientific">Candidatus Synchoanobacter obligatus</name>
    <dbReference type="NCBI Taxonomy" id="2919597"/>
    <lineage>
        <taxon>Bacteria</taxon>
        <taxon>Pseudomonadati</taxon>
        <taxon>Pseudomonadota</taxon>
        <taxon>Gammaproteobacteria</taxon>
        <taxon>Candidatus Comchoanobacterales</taxon>
        <taxon>Candidatus Comchoanobacteraceae</taxon>
        <taxon>Candidatus Synchoanobacter</taxon>
    </lineage>
</organism>
<dbReference type="Pfam" id="PF00183">
    <property type="entry name" value="HSP90"/>
    <property type="match status" value="1"/>
</dbReference>
<dbReference type="PRINTS" id="PR00775">
    <property type="entry name" value="HEATSHOCK90"/>
</dbReference>
<dbReference type="SUPFAM" id="SSF55874">
    <property type="entry name" value="ATPase domain of HSP90 chaperone/DNA topoisomerase II/histidine kinase"/>
    <property type="match status" value="1"/>
</dbReference>
<dbReference type="Gene3D" id="3.30.230.80">
    <property type="match status" value="1"/>
</dbReference>
<comment type="subunit">
    <text evidence="5">Homodimer.</text>
</comment>
<keyword evidence="5" id="KW-0963">Cytoplasm</keyword>
<dbReference type="SUPFAM" id="SSF110942">
    <property type="entry name" value="HSP90 C-terminal domain"/>
    <property type="match status" value="1"/>
</dbReference>
<accession>A0ABT1L6G7</accession>
<dbReference type="Gene3D" id="1.20.120.790">
    <property type="entry name" value="Heat shock protein 90, C-terminal domain"/>
    <property type="match status" value="1"/>
</dbReference>
<dbReference type="Gene3D" id="3.30.565.10">
    <property type="entry name" value="Histidine kinase-like ATPase, C-terminal domain"/>
    <property type="match status" value="1"/>
</dbReference>
<evidence type="ECO:0000313" key="6">
    <source>
        <dbReference type="EMBL" id="MCP8352320.1"/>
    </source>
</evidence>
<dbReference type="PIRSF" id="PIRSF002583">
    <property type="entry name" value="Hsp90"/>
    <property type="match status" value="1"/>
</dbReference>
<keyword evidence="7" id="KW-1185">Reference proteome</keyword>
<keyword evidence="4 5" id="KW-0143">Chaperone</keyword>
<dbReference type="CDD" id="cd16927">
    <property type="entry name" value="HATPase_Hsp90-like"/>
    <property type="match status" value="1"/>
</dbReference>
<evidence type="ECO:0000313" key="7">
    <source>
        <dbReference type="Proteomes" id="UP001320768"/>
    </source>
</evidence>
<gene>
    <name evidence="5 6" type="primary">htpG</name>
    <name evidence="6" type="ORF">MKS91_03335</name>
</gene>
<protein>
    <recommendedName>
        <fullName evidence="5">Chaperone protein HtpG</fullName>
    </recommendedName>
    <alternativeName>
        <fullName evidence="5">Heat shock protein HtpG</fullName>
    </alternativeName>
    <alternativeName>
        <fullName evidence="5">High temperature protein G</fullName>
    </alternativeName>
</protein>
<dbReference type="EMBL" id="JAKUDN010000002">
    <property type="protein sequence ID" value="MCP8352320.1"/>
    <property type="molecule type" value="Genomic_DNA"/>
</dbReference>
<evidence type="ECO:0000256" key="5">
    <source>
        <dbReference type="HAMAP-Rule" id="MF_00505"/>
    </source>
</evidence>
<name>A0ABT1L6G7_9GAMM</name>
<keyword evidence="2 5" id="KW-0547">Nucleotide-binding</keyword>
<reference evidence="6 7" key="1">
    <citation type="journal article" date="2022" name="Nat. Microbiol.">
        <title>The microbiome of a bacterivorous marine choanoflagellate contains a resource-demanding obligate bacterial associate.</title>
        <authorList>
            <person name="Needham D.M."/>
            <person name="Poirier C."/>
            <person name="Bachy C."/>
            <person name="George E.E."/>
            <person name="Wilken S."/>
            <person name="Yung C.C.M."/>
            <person name="Limardo A.J."/>
            <person name="Morando M."/>
            <person name="Sudek L."/>
            <person name="Malmstrom R.R."/>
            <person name="Keeling P.J."/>
            <person name="Santoro A.E."/>
            <person name="Worden A.Z."/>
        </authorList>
    </citation>
    <scope>NUCLEOTIDE SEQUENCE [LARGE SCALE GENOMIC DNA]</scope>
    <source>
        <strain evidence="6 7">Comchoano-2</strain>
    </source>
</reference>
<dbReference type="NCBIfam" id="NF003555">
    <property type="entry name" value="PRK05218.1"/>
    <property type="match status" value="1"/>
</dbReference>
<dbReference type="InterPro" id="IPR020575">
    <property type="entry name" value="Hsp90_N"/>
</dbReference>
<sequence length="617" mass="70027">MATKTATFKAEIKELMNLIAHSMYSDQDVFLRELISNGADALEKMRLKALDDASLYGDEQDLSIYVDMNKEARTITIRDTGIGMSQAEVVEHLGTVAKSGTKALLNELKSANNEEQSSLIGQFGVGFYSAFVVADRVTVKTKKAGEDTATQWESDGVEKYQTETIEKTSRGTEVILHLREEESVNKFLEDWQVRQIITNWSNHLAAPVMMAKTGDDEEGYEQVNDAQALWTMRPKDISDEDYQKFYQMISHDFNDALVYDHKHMQSVNTEFTSLLFVPKKAPMDMYFRDYSKKGLKLYVQRVFIMDEADQFLPSYLRFVKGVIDCEDLPLNVSREILQTNPKTKAIKASITKNILKMLAKLADKQPEDYRSFWSEFGPVMKEGAAQDLANKDVLMPLLRFIDQNDAQLSLSDYVAQMKSGQEKIYYLVSDNPQAAKHSPHIERYASKGYQVLILTDRVDPFLMNTMKEFEGKPFHNVAEKDEAMTDETLEKETEKAQEEHKSDIERVKSVLDTQVSEVRFTSRLVNAPSSIVAGKDALTPHMHRLMKEAGQPVPSFQPILELNPQHALVKRLLAETADVKFEMIAQVLFDQAMMSDGGQVSDPNVFIQSMNELMASQ</sequence>
<comment type="caution">
    <text evidence="5">Lacks conserved residue(s) required for the propagation of feature annotation.</text>
</comment>
<feature type="region of interest" description="A; substrate-binding" evidence="5">
    <location>
        <begin position="1"/>
        <end position="334"/>
    </location>
</feature>
<dbReference type="InterPro" id="IPR037196">
    <property type="entry name" value="HSP90_C"/>
</dbReference>
<dbReference type="Pfam" id="PF13589">
    <property type="entry name" value="HATPase_c_3"/>
    <property type="match status" value="1"/>
</dbReference>
<dbReference type="InterPro" id="IPR036890">
    <property type="entry name" value="HATPase_C_sf"/>
</dbReference>
<keyword evidence="3 5" id="KW-0067">ATP-binding</keyword>
<evidence type="ECO:0000256" key="4">
    <source>
        <dbReference type="ARBA" id="ARBA00023186"/>
    </source>
</evidence>
<dbReference type="PANTHER" id="PTHR11528">
    <property type="entry name" value="HEAT SHOCK PROTEIN 90 FAMILY MEMBER"/>
    <property type="match status" value="1"/>
</dbReference>
<dbReference type="HAMAP" id="MF_00505">
    <property type="entry name" value="HSP90"/>
    <property type="match status" value="1"/>
</dbReference>
<dbReference type="SUPFAM" id="SSF54211">
    <property type="entry name" value="Ribosomal protein S5 domain 2-like"/>
    <property type="match status" value="1"/>
</dbReference>
<evidence type="ECO:0000256" key="3">
    <source>
        <dbReference type="ARBA" id="ARBA00022840"/>
    </source>
</evidence>
<feature type="region of interest" description="C" evidence="5">
    <location>
        <begin position="545"/>
        <end position="617"/>
    </location>
</feature>
<comment type="similarity">
    <text evidence="1 5">Belongs to the heat shock protein 90 family.</text>
</comment>
<dbReference type="InterPro" id="IPR001404">
    <property type="entry name" value="Hsp90_fam"/>
</dbReference>
<comment type="subcellular location">
    <subcellularLocation>
        <location evidence="5">Cytoplasm</location>
    </subcellularLocation>
</comment>
<evidence type="ECO:0000256" key="2">
    <source>
        <dbReference type="ARBA" id="ARBA00022741"/>
    </source>
</evidence>
<dbReference type="InterPro" id="IPR020568">
    <property type="entry name" value="Ribosomal_Su5_D2-typ_SF"/>
</dbReference>
<comment type="caution">
    <text evidence="6">The sequence shown here is derived from an EMBL/GenBank/DDBJ whole genome shotgun (WGS) entry which is preliminary data.</text>
</comment>
<evidence type="ECO:0000256" key="1">
    <source>
        <dbReference type="ARBA" id="ARBA00008239"/>
    </source>
</evidence>
<dbReference type="Gene3D" id="3.40.50.11260">
    <property type="match status" value="1"/>
</dbReference>
<proteinExistence type="inferred from homology"/>
<dbReference type="RefSeq" id="WP_258569426.1">
    <property type="nucleotide sequence ID" value="NZ_JAKUDN010000002.1"/>
</dbReference>
<keyword evidence="5" id="KW-0346">Stress response</keyword>
<dbReference type="Proteomes" id="UP001320768">
    <property type="component" value="Unassembled WGS sequence"/>
</dbReference>